<protein>
    <submittedName>
        <fullName evidence="1">10782_t:CDS:1</fullName>
    </submittedName>
</protein>
<organism evidence="1 2">
    <name type="scientific">Acaulospora morrowiae</name>
    <dbReference type="NCBI Taxonomy" id="94023"/>
    <lineage>
        <taxon>Eukaryota</taxon>
        <taxon>Fungi</taxon>
        <taxon>Fungi incertae sedis</taxon>
        <taxon>Mucoromycota</taxon>
        <taxon>Glomeromycotina</taxon>
        <taxon>Glomeromycetes</taxon>
        <taxon>Diversisporales</taxon>
        <taxon>Acaulosporaceae</taxon>
        <taxon>Acaulospora</taxon>
    </lineage>
</organism>
<feature type="non-terminal residue" evidence="1">
    <location>
        <position position="42"/>
    </location>
</feature>
<accession>A0A9N9P0K4</accession>
<evidence type="ECO:0000313" key="1">
    <source>
        <dbReference type="EMBL" id="CAG8773483.1"/>
    </source>
</evidence>
<sequence length="42" mass="5038">ACLTNEQNQDIKEARLADERNRKRRKLALETNEEREARLARK</sequence>
<dbReference type="Proteomes" id="UP000789342">
    <property type="component" value="Unassembled WGS sequence"/>
</dbReference>
<keyword evidence="2" id="KW-1185">Reference proteome</keyword>
<gene>
    <name evidence="1" type="ORF">AMORRO_LOCUS16744</name>
</gene>
<feature type="non-terminal residue" evidence="1">
    <location>
        <position position="1"/>
    </location>
</feature>
<evidence type="ECO:0000313" key="2">
    <source>
        <dbReference type="Proteomes" id="UP000789342"/>
    </source>
</evidence>
<dbReference type="EMBL" id="CAJVPV010047937">
    <property type="protein sequence ID" value="CAG8773483.1"/>
    <property type="molecule type" value="Genomic_DNA"/>
</dbReference>
<reference evidence="1" key="1">
    <citation type="submission" date="2021-06" db="EMBL/GenBank/DDBJ databases">
        <authorList>
            <person name="Kallberg Y."/>
            <person name="Tangrot J."/>
            <person name="Rosling A."/>
        </authorList>
    </citation>
    <scope>NUCLEOTIDE SEQUENCE</scope>
    <source>
        <strain evidence="1">CL551</strain>
    </source>
</reference>
<dbReference type="AlphaFoldDB" id="A0A9N9P0K4"/>
<proteinExistence type="predicted"/>
<name>A0A9N9P0K4_9GLOM</name>
<comment type="caution">
    <text evidence="1">The sequence shown here is derived from an EMBL/GenBank/DDBJ whole genome shotgun (WGS) entry which is preliminary data.</text>
</comment>